<dbReference type="Gene3D" id="2.120.10.30">
    <property type="entry name" value="TolB, C-terminal domain"/>
    <property type="match status" value="1"/>
</dbReference>
<evidence type="ECO:0000256" key="2">
    <source>
        <dbReference type="SAM" id="SignalP"/>
    </source>
</evidence>
<accession>A0A7V8NTZ7</accession>
<evidence type="ECO:0000256" key="1">
    <source>
        <dbReference type="SAM" id="MobiDB-lite"/>
    </source>
</evidence>
<dbReference type="AlphaFoldDB" id="A0A7V8NTZ7"/>
<evidence type="ECO:0000313" key="4">
    <source>
        <dbReference type="Proteomes" id="UP000567293"/>
    </source>
</evidence>
<gene>
    <name evidence="3" type="ORF">HRJ53_20320</name>
</gene>
<dbReference type="InterPro" id="IPR013783">
    <property type="entry name" value="Ig-like_fold"/>
</dbReference>
<protein>
    <submittedName>
        <fullName evidence="3">IPT/TIG domain-containing protein</fullName>
    </submittedName>
</protein>
<dbReference type="InterPro" id="IPR014756">
    <property type="entry name" value="Ig_E-set"/>
</dbReference>
<proteinExistence type="predicted"/>
<dbReference type="InterPro" id="IPR011042">
    <property type="entry name" value="6-blade_b-propeller_TolB-like"/>
</dbReference>
<dbReference type="SUPFAM" id="SSF81296">
    <property type="entry name" value="E set domains"/>
    <property type="match status" value="1"/>
</dbReference>
<dbReference type="PROSITE" id="PS51257">
    <property type="entry name" value="PROKAR_LIPOPROTEIN"/>
    <property type="match status" value="1"/>
</dbReference>
<dbReference type="EMBL" id="JACDQQ010001958">
    <property type="protein sequence ID" value="MBA0087336.1"/>
    <property type="molecule type" value="Genomic_DNA"/>
</dbReference>
<feature type="region of interest" description="Disordered" evidence="1">
    <location>
        <begin position="338"/>
        <end position="363"/>
    </location>
</feature>
<keyword evidence="4" id="KW-1185">Reference proteome</keyword>
<dbReference type="Proteomes" id="UP000567293">
    <property type="component" value="Unassembled WGS sequence"/>
</dbReference>
<evidence type="ECO:0000313" key="3">
    <source>
        <dbReference type="EMBL" id="MBA0087336.1"/>
    </source>
</evidence>
<feature type="non-terminal residue" evidence="3">
    <location>
        <position position="383"/>
    </location>
</feature>
<dbReference type="InterPro" id="IPR011659">
    <property type="entry name" value="WD40"/>
</dbReference>
<reference evidence="3" key="1">
    <citation type="submission" date="2020-06" db="EMBL/GenBank/DDBJ databases">
        <title>Legume-microbial interactions unlock mineral nutrients during tropical forest succession.</title>
        <authorList>
            <person name="Epihov D.Z."/>
        </authorList>
    </citation>
    <scope>NUCLEOTIDE SEQUENCE [LARGE SCALE GENOMIC DNA]</scope>
    <source>
        <strain evidence="3">Pan2503</strain>
    </source>
</reference>
<comment type="caution">
    <text evidence="3">The sequence shown here is derived from an EMBL/GenBank/DDBJ whole genome shotgun (WGS) entry which is preliminary data.</text>
</comment>
<dbReference type="SUPFAM" id="SSF82171">
    <property type="entry name" value="DPP6 N-terminal domain-like"/>
    <property type="match status" value="1"/>
</dbReference>
<dbReference type="Gene3D" id="2.60.40.10">
    <property type="entry name" value="Immunoglobulins"/>
    <property type="match status" value="1"/>
</dbReference>
<keyword evidence="2" id="KW-0732">Signal</keyword>
<name>A0A7V8NTZ7_9BACT</name>
<dbReference type="Pfam" id="PF07676">
    <property type="entry name" value="PD40"/>
    <property type="match status" value="1"/>
</dbReference>
<sequence>MKRFCTLIAVVLLAIFAAAACNDYGNTFQSPGGALITFLSPKQIPACPAPCTNNPSFTLTINGTGFVAKTLVQWNGKTCPLSSSSGATNASCTTNVTLDSNSNVTLLTATISSALIAQPGTAVVNTMNPGSNYGTGTNGLSNTITFIVNNPPNLTPTVSSVTPACAVVGSPLAITVTGTNFMNVPASSDPSQTQVSRLNWTLGSSQLQLTPYTVTPTTITATQITATIPATSINAAGTATVTVYNPPSLPLPTVPGSTGSGGGTSTPPASVTVQTTACPVAAKAPANSVSTGAVAEETPAVSLDGRYVAYTALGDPHAQVFLRDTCEGAPTSCQSRTSLLSVTSGGDPGAGDSHTPSMSSDGRYIAFSSDATDLVENAPPGRQ</sequence>
<organism evidence="3 4">
    <name type="scientific">Candidatus Acidiferrum panamense</name>
    <dbReference type="NCBI Taxonomy" id="2741543"/>
    <lineage>
        <taxon>Bacteria</taxon>
        <taxon>Pseudomonadati</taxon>
        <taxon>Acidobacteriota</taxon>
        <taxon>Terriglobia</taxon>
        <taxon>Candidatus Acidiferrales</taxon>
        <taxon>Candidatus Acidiferrum</taxon>
    </lineage>
</organism>
<feature type="chain" id="PRO_5031279313" evidence="2">
    <location>
        <begin position="21"/>
        <end position="383"/>
    </location>
</feature>
<feature type="signal peptide" evidence="2">
    <location>
        <begin position="1"/>
        <end position="20"/>
    </location>
</feature>